<feature type="domain" description="DUF6594" evidence="2">
    <location>
        <begin position="178"/>
        <end position="299"/>
    </location>
</feature>
<dbReference type="Pfam" id="PF20237">
    <property type="entry name" value="DUF6594"/>
    <property type="match status" value="1"/>
</dbReference>
<gene>
    <name evidence="3" type="ORF">B0T21DRAFT_353721</name>
</gene>
<accession>A0AA39ZPW5</accession>
<dbReference type="AlphaFoldDB" id="A0AA39ZPW5"/>
<evidence type="ECO:0000313" key="3">
    <source>
        <dbReference type="EMBL" id="KAK0701457.1"/>
    </source>
</evidence>
<feature type="transmembrane region" description="Helical" evidence="1">
    <location>
        <begin position="89"/>
        <end position="111"/>
    </location>
</feature>
<sequence length="384" mass="42567">MARHGKETDQLDNFVGNPICLFLFPVLEEKCIRVHQQPPPRRDSISNGAGIIRMSFNKQDCKAVETSGAVGVIRFGLSKRFLAMGDGRFEVLFLVLGSGIFVAPTLGLNILPCIFTESKPLGSPTPTHRIHARMGSGSAEEAQSQAVYRGLPRRLPPFLRPHGRPRLLPRHPALLPVATRLLLLKQDRVSELEEKLHKIDRDETRKLFLGNRRRDRNEEMLSVIAELTEALKSRPSQPHHLHAHAPARVPRDVASLQNWHNSNPSITRTEMAFLEREEDLMSLSSPANSDVLPAWVERAQKIGDIERSIGVHLLPTINSPLRTRNCNIDGCETRGCNYDYRGVSVDLVNFLSTRGKMLELVVAGATYTTVLVVFITGPGGGGAG</sequence>
<name>A0AA39ZPW5_9PEZI</name>
<keyword evidence="4" id="KW-1185">Reference proteome</keyword>
<reference evidence="3" key="1">
    <citation type="submission" date="2023-06" db="EMBL/GenBank/DDBJ databases">
        <title>Genome-scale phylogeny and comparative genomics of the fungal order Sordariales.</title>
        <authorList>
            <consortium name="Lawrence Berkeley National Laboratory"/>
            <person name="Hensen N."/>
            <person name="Bonometti L."/>
            <person name="Westerberg I."/>
            <person name="Brannstrom I.O."/>
            <person name="Guillou S."/>
            <person name="Cros-Aarteil S."/>
            <person name="Calhoun S."/>
            <person name="Haridas S."/>
            <person name="Kuo A."/>
            <person name="Mondo S."/>
            <person name="Pangilinan J."/>
            <person name="Riley R."/>
            <person name="Labutti K."/>
            <person name="Andreopoulos B."/>
            <person name="Lipzen A."/>
            <person name="Chen C."/>
            <person name="Yanf M."/>
            <person name="Daum C."/>
            <person name="Ng V."/>
            <person name="Clum A."/>
            <person name="Steindorff A."/>
            <person name="Ohm R."/>
            <person name="Martin F."/>
            <person name="Silar P."/>
            <person name="Natvig D."/>
            <person name="Lalanne C."/>
            <person name="Gautier V."/>
            <person name="Ament-Velasquez S.L."/>
            <person name="Kruys A."/>
            <person name="Hutchinson M.I."/>
            <person name="Powell A.J."/>
            <person name="Barry K."/>
            <person name="Miller A.N."/>
            <person name="Grigoriev I.V."/>
            <person name="Debuchy R."/>
            <person name="Gladieux P."/>
            <person name="Thoren M.H."/>
            <person name="Johannesson H."/>
        </authorList>
    </citation>
    <scope>NUCLEOTIDE SEQUENCE</scope>
    <source>
        <strain evidence="3">CBS 540.89</strain>
    </source>
</reference>
<organism evidence="3 4">
    <name type="scientific">Apiosordaria backusii</name>
    <dbReference type="NCBI Taxonomy" id="314023"/>
    <lineage>
        <taxon>Eukaryota</taxon>
        <taxon>Fungi</taxon>
        <taxon>Dikarya</taxon>
        <taxon>Ascomycota</taxon>
        <taxon>Pezizomycotina</taxon>
        <taxon>Sordariomycetes</taxon>
        <taxon>Sordariomycetidae</taxon>
        <taxon>Sordariales</taxon>
        <taxon>Lasiosphaeriaceae</taxon>
        <taxon>Apiosordaria</taxon>
    </lineage>
</organism>
<evidence type="ECO:0000313" key="4">
    <source>
        <dbReference type="Proteomes" id="UP001172159"/>
    </source>
</evidence>
<protein>
    <recommendedName>
        <fullName evidence="2">DUF6594 domain-containing protein</fullName>
    </recommendedName>
</protein>
<proteinExistence type="predicted"/>
<dbReference type="InterPro" id="IPR046529">
    <property type="entry name" value="DUF6594"/>
</dbReference>
<dbReference type="EMBL" id="JAUKTV010000028">
    <property type="protein sequence ID" value="KAK0701457.1"/>
    <property type="molecule type" value="Genomic_DNA"/>
</dbReference>
<comment type="caution">
    <text evidence="3">The sequence shown here is derived from an EMBL/GenBank/DDBJ whole genome shotgun (WGS) entry which is preliminary data.</text>
</comment>
<evidence type="ECO:0000256" key="1">
    <source>
        <dbReference type="SAM" id="Phobius"/>
    </source>
</evidence>
<keyword evidence="1" id="KW-1133">Transmembrane helix</keyword>
<keyword evidence="1" id="KW-0472">Membrane</keyword>
<keyword evidence="1" id="KW-0812">Transmembrane</keyword>
<evidence type="ECO:0000259" key="2">
    <source>
        <dbReference type="Pfam" id="PF20237"/>
    </source>
</evidence>
<dbReference type="Proteomes" id="UP001172159">
    <property type="component" value="Unassembled WGS sequence"/>
</dbReference>